<dbReference type="HOGENOM" id="CLU_001570_5_1_1"/>
<dbReference type="PRINTS" id="PR00385">
    <property type="entry name" value="P450"/>
</dbReference>
<dbReference type="FunFam" id="1.10.630.10:FF:000182">
    <property type="entry name" value="Cytochrome P450 3A4"/>
    <property type="match status" value="1"/>
</dbReference>
<dbReference type="GO" id="GO:0016705">
    <property type="term" value="F:oxidoreductase activity, acting on paired donors, with incorporation or reduction of molecular oxygen"/>
    <property type="evidence" value="ECO:0007669"/>
    <property type="project" value="InterPro"/>
</dbReference>
<dbReference type="GO" id="GO:0020037">
    <property type="term" value="F:heme binding"/>
    <property type="evidence" value="ECO:0007669"/>
    <property type="project" value="InterPro"/>
</dbReference>
<dbReference type="KEGG" id="tad:TRIADDRAFT_31422"/>
<keyword evidence="6 8" id="KW-0408">Iron</keyword>
<dbReference type="eggNOG" id="KOG0157">
    <property type="taxonomic scope" value="Eukaryota"/>
</dbReference>
<evidence type="ECO:0008006" key="12">
    <source>
        <dbReference type="Google" id="ProtNLM"/>
    </source>
</evidence>
<dbReference type="InterPro" id="IPR050196">
    <property type="entry name" value="Cytochrome_P450_Monoox"/>
</dbReference>
<dbReference type="EMBL" id="DS985257">
    <property type="protein sequence ID" value="EDV20730.1"/>
    <property type="molecule type" value="Genomic_DNA"/>
</dbReference>
<dbReference type="Pfam" id="PF00067">
    <property type="entry name" value="p450"/>
    <property type="match status" value="1"/>
</dbReference>
<proteinExistence type="inferred from homology"/>
<evidence type="ECO:0000256" key="7">
    <source>
        <dbReference type="ARBA" id="ARBA00023033"/>
    </source>
</evidence>
<gene>
    <name evidence="10" type="ORF">TRIADDRAFT_31422</name>
</gene>
<dbReference type="InterPro" id="IPR001128">
    <property type="entry name" value="Cyt_P450"/>
</dbReference>
<feature type="binding site" description="axial binding residue" evidence="8">
    <location>
        <position position="440"/>
    </location>
    <ligand>
        <name>heme</name>
        <dbReference type="ChEBI" id="CHEBI:30413"/>
    </ligand>
    <ligandPart>
        <name>Fe</name>
        <dbReference type="ChEBI" id="CHEBI:18248"/>
    </ligandPart>
</feature>
<dbReference type="OrthoDB" id="1470350at2759"/>
<dbReference type="PhylomeDB" id="B3S932"/>
<dbReference type="FunCoup" id="B3S932">
    <property type="interactions" value="95"/>
</dbReference>
<dbReference type="Gene3D" id="1.10.630.10">
    <property type="entry name" value="Cytochrome P450"/>
    <property type="match status" value="1"/>
</dbReference>
<dbReference type="GO" id="GO:0005506">
    <property type="term" value="F:iron ion binding"/>
    <property type="evidence" value="ECO:0007669"/>
    <property type="project" value="InterPro"/>
</dbReference>
<dbReference type="PROSITE" id="PS00086">
    <property type="entry name" value="CYTOCHROME_P450"/>
    <property type="match status" value="1"/>
</dbReference>
<dbReference type="PRINTS" id="PR00463">
    <property type="entry name" value="EP450I"/>
</dbReference>
<keyword evidence="3 8" id="KW-0349">Heme</keyword>
<name>B3S932_TRIAD</name>
<dbReference type="GO" id="GO:0004497">
    <property type="term" value="F:monooxygenase activity"/>
    <property type="evidence" value="ECO:0007669"/>
    <property type="project" value="UniProtKB-KW"/>
</dbReference>
<dbReference type="InterPro" id="IPR017972">
    <property type="entry name" value="Cyt_P450_CS"/>
</dbReference>
<dbReference type="Proteomes" id="UP000009022">
    <property type="component" value="Unassembled WGS sequence"/>
</dbReference>
<accession>B3S932</accession>
<dbReference type="CDD" id="cd20659">
    <property type="entry name" value="CYP4B_4F-like"/>
    <property type="match status" value="1"/>
</dbReference>
<dbReference type="PANTHER" id="PTHR24291:SF201">
    <property type="entry name" value="CYTOCHROME P450, FAMILY 4, SUBFAMILY B, POLYPEPTIDE 7"/>
    <property type="match status" value="1"/>
</dbReference>
<comment type="cofactor">
    <cofactor evidence="1 8">
        <name>heme</name>
        <dbReference type="ChEBI" id="CHEBI:30413"/>
    </cofactor>
</comment>
<dbReference type="RefSeq" id="XP_002116671.1">
    <property type="nucleotide sequence ID" value="XM_002116635.1"/>
</dbReference>
<reference evidence="10 11" key="1">
    <citation type="journal article" date="2008" name="Nature">
        <title>The Trichoplax genome and the nature of placozoans.</title>
        <authorList>
            <person name="Srivastava M."/>
            <person name="Begovic E."/>
            <person name="Chapman J."/>
            <person name="Putnam N.H."/>
            <person name="Hellsten U."/>
            <person name="Kawashima T."/>
            <person name="Kuo A."/>
            <person name="Mitros T."/>
            <person name="Salamov A."/>
            <person name="Carpenter M.L."/>
            <person name="Signorovitch A.Y."/>
            <person name="Moreno M.A."/>
            <person name="Kamm K."/>
            <person name="Grimwood J."/>
            <person name="Schmutz J."/>
            <person name="Shapiro H."/>
            <person name="Grigoriev I.V."/>
            <person name="Buss L.W."/>
            <person name="Schierwater B."/>
            <person name="Dellaporta S.L."/>
            <person name="Rokhsar D.S."/>
        </authorList>
    </citation>
    <scope>NUCLEOTIDE SEQUENCE [LARGE SCALE GENOMIC DNA]</scope>
    <source>
        <strain evidence="10 11">Grell-BS-1999</strain>
    </source>
</reference>
<keyword evidence="4 8" id="KW-0479">Metal-binding</keyword>
<evidence type="ECO:0000256" key="2">
    <source>
        <dbReference type="ARBA" id="ARBA00010617"/>
    </source>
</evidence>
<evidence type="ECO:0000313" key="10">
    <source>
        <dbReference type="EMBL" id="EDV20730.1"/>
    </source>
</evidence>
<keyword evidence="5 9" id="KW-0560">Oxidoreductase</keyword>
<dbReference type="InterPro" id="IPR002401">
    <property type="entry name" value="Cyt_P450_E_grp-I"/>
</dbReference>
<dbReference type="InterPro" id="IPR036396">
    <property type="entry name" value="Cyt_P450_sf"/>
</dbReference>
<keyword evidence="7 9" id="KW-0503">Monooxygenase</keyword>
<dbReference type="SUPFAM" id="SSF48264">
    <property type="entry name" value="Cytochrome P450"/>
    <property type="match status" value="1"/>
</dbReference>
<evidence type="ECO:0000256" key="5">
    <source>
        <dbReference type="ARBA" id="ARBA00023002"/>
    </source>
</evidence>
<comment type="similarity">
    <text evidence="2 9">Belongs to the cytochrome P450 family.</text>
</comment>
<evidence type="ECO:0000256" key="4">
    <source>
        <dbReference type="ARBA" id="ARBA00022723"/>
    </source>
</evidence>
<evidence type="ECO:0000313" key="11">
    <source>
        <dbReference type="Proteomes" id="UP000009022"/>
    </source>
</evidence>
<dbReference type="AlphaFoldDB" id="B3S932"/>
<dbReference type="PANTHER" id="PTHR24291">
    <property type="entry name" value="CYTOCHROME P450 FAMILY 4"/>
    <property type="match status" value="1"/>
</dbReference>
<evidence type="ECO:0000256" key="8">
    <source>
        <dbReference type="PIRSR" id="PIRSR602401-1"/>
    </source>
</evidence>
<evidence type="ECO:0000256" key="3">
    <source>
        <dbReference type="ARBA" id="ARBA00022617"/>
    </source>
</evidence>
<dbReference type="GeneID" id="6757884"/>
<dbReference type="CTD" id="6757884"/>
<organism evidence="10 11">
    <name type="scientific">Trichoplax adhaerens</name>
    <name type="common">Trichoplax reptans</name>
    <dbReference type="NCBI Taxonomy" id="10228"/>
    <lineage>
        <taxon>Eukaryota</taxon>
        <taxon>Metazoa</taxon>
        <taxon>Placozoa</taxon>
        <taxon>Uniplacotomia</taxon>
        <taxon>Trichoplacea</taxon>
        <taxon>Trichoplacidae</taxon>
        <taxon>Trichoplax</taxon>
    </lineage>
</organism>
<evidence type="ECO:0000256" key="1">
    <source>
        <dbReference type="ARBA" id="ARBA00001971"/>
    </source>
</evidence>
<dbReference type="InParanoid" id="B3S932"/>
<sequence>MVISSVFSVIIKRRKYISQYFRIRKALQHFPGPKPHWLFGNIFQLGKPNENRIKLIHNHVKKYDKCYTYWFGIFPVLICSHRGAAKSIIKASVPKESWIGNWMRPWLGHGLILASGKRWARNRKLLTSVFHFHNLKSYLKVYNECANVLVNKWRQYADMPHSFDEHPDIKMLSFDIILQCVFSVKTDCQINKTHHPYLTAVQQLTRLVIDRVLTLHHYIDWIYLISTKGKRYYDLCDAVHSFADQIIQKRVENLRSHKDNKMTDQQKHKRIDFIDILLTARDETGQGLKLREIRDEAHTFMFAGYDTTASALGWTLYCLAKYGEHQTKVREEIDVIFKDKDDVEWDDLSSLTYTTMCIKEAMRLYTTVPSVERKLNRDMTIDNKFVPAGTTVRIYLHALCNREDTWENPTEFVPQRFNTENSKLRDPYDYMPFSAGHRNCIGKHFALNEMKVAVSKILHHYELEIDHQRLAKRYHAIVSQPENGLWIKIKNRQRIH</sequence>
<dbReference type="OMA" id="WGSEVHE"/>
<evidence type="ECO:0000256" key="6">
    <source>
        <dbReference type="ARBA" id="ARBA00023004"/>
    </source>
</evidence>
<protein>
    <recommendedName>
        <fullName evidence="12">Cytochrome P450</fullName>
    </recommendedName>
</protein>
<evidence type="ECO:0000256" key="9">
    <source>
        <dbReference type="RuleBase" id="RU000461"/>
    </source>
</evidence>
<keyword evidence="11" id="KW-1185">Reference proteome</keyword>